<reference evidence="6 7" key="1">
    <citation type="submission" date="2020-10" db="EMBL/GenBank/DDBJ databases">
        <title>Connecting structure to function with the recovery of over 1000 high-quality activated sludge metagenome-assembled genomes encoding full-length rRNA genes using long-read sequencing.</title>
        <authorList>
            <person name="Singleton C.M."/>
            <person name="Petriglieri F."/>
            <person name="Kristensen J.M."/>
            <person name="Kirkegaard R.H."/>
            <person name="Michaelsen T.Y."/>
            <person name="Andersen M.H."/>
            <person name="Karst S.M."/>
            <person name="Dueholm M.S."/>
            <person name="Nielsen P.H."/>
            <person name="Albertsen M."/>
        </authorList>
    </citation>
    <scope>NUCLEOTIDE SEQUENCE [LARGE SCALE GENOMIC DNA]</scope>
    <source>
        <strain evidence="6">Ribe_18-Q3-R11-54_MAXAC.273</strain>
    </source>
</reference>
<comment type="caution">
    <text evidence="6">The sequence shown here is derived from an EMBL/GenBank/DDBJ whole genome shotgun (WGS) entry which is preliminary data.</text>
</comment>
<name>A0A9D7XP42_9BACT</name>
<evidence type="ECO:0008006" key="8">
    <source>
        <dbReference type="Google" id="ProtNLM"/>
    </source>
</evidence>
<evidence type="ECO:0000313" key="6">
    <source>
        <dbReference type="EMBL" id="MBK9981626.1"/>
    </source>
</evidence>
<comment type="similarity">
    <text evidence="2">Belongs to the ACC deaminase/D-cysteine desulfhydrase family.</text>
</comment>
<dbReference type="EMBL" id="JADKGY010000001">
    <property type="protein sequence ID" value="MBK9981626.1"/>
    <property type="molecule type" value="Genomic_DNA"/>
</dbReference>
<evidence type="ECO:0000313" key="7">
    <source>
        <dbReference type="Proteomes" id="UP000808337"/>
    </source>
</evidence>
<sequence>MFRNSATQEEFIPGPIQKINCDWGHDKLFMKRLDLIRSWADGNKYYKLKENIAYARAHNLKTIISKGGMFSNHLYSLAHACAYFEMELICAIRSYQADLENPTIKELTSLSKDILFLDPEQYNKFGEADSSHAYPDSMFIAEGGLGERAINGIKELMNECIRDHPSHIIVSGGSMATACGLIASAPKDVKVIVVPAWKGCKNEFIENKLSEFGISPLCEWELWPDAHFGGFAKYDRTLLDFMYSFTKETGIPLDPVYTGKMMYILSEKIKSGYFMDEDSILAIHTGGLQGLRGFGYRYPQDWKMYEELIFMND</sequence>
<evidence type="ECO:0000256" key="5">
    <source>
        <dbReference type="PIRSR" id="PIRSR006278-2"/>
    </source>
</evidence>
<dbReference type="InterPro" id="IPR036052">
    <property type="entry name" value="TrpB-like_PALP_sf"/>
</dbReference>
<dbReference type="Gene3D" id="3.40.50.1100">
    <property type="match status" value="2"/>
</dbReference>
<feature type="modified residue" description="N6-(pyridoxal phosphate)lysine" evidence="5">
    <location>
        <position position="44"/>
    </location>
</feature>
<dbReference type="AlphaFoldDB" id="A0A9D7XP42"/>
<keyword evidence="3 5" id="KW-0663">Pyridoxal phosphate</keyword>
<feature type="active site" description="Nucleophile" evidence="4">
    <location>
        <position position="71"/>
    </location>
</feature>
<gene>
    <name evidence="6" type="ORF">IPP15_04250</name>
</gene>
<dbReference type="PANTHER" id="PTHR43780:SF2">
    <property type="entry name" value="1-AMINOCYCLOPROPANE-1-CARBOXYLATE DEAMINASE-RELATED"/>
    <property type="match status" value="1"/>
</dbReference>
<dbReference type="PIRSF" id="PIRSF006278">
    <property type="entry name" value="ACCD_DCysDesulf"/>
    <property type="match status" value="1"/>
</dbReference>
<dbReference type="SUPFAM" id="SSF53686">
    <property type="entry name" value="Tryptophan synthase beta subunit-like PLP-dependent enzymes"/>
    <property type="match status" value="1"/>
</dbReference>
<evidence type="ECO:0000256" key="2">
    <source>
        <dbReference type="ARBA" id="ARBA00008639"/>
    </source>
</evidence>
<organism evidence="6 7">
    <name type="scientific">Candidatus Opimibacter skivensis</name>
    <dbReference type="NCBI Taxonomy" id="2982028"/>
    <lineage>
        <taxon>Bacteria</taxon>
        <taxon>Pseudomonadati</taxon>
        <taxon>Bacteroidota</taxon>
        <taxon>Saprospiria</taxon>
        <taxon>Saprospirales</taxon>
        <taxon>Saprospiraceae</taxon>
        <taxon>Candidatus Opimibacter</taxon>
    </lineage>
</organism>
<accession>A0A9D7XP42</accession>
<comment type="cofactor">
    <cofactor evidence="1">
        <name>pyridoxal 5'-phosphate</name>
        <dbReference type="ChEBI" id="CHEBI:597326"/>
    </cofactor>
</comment>
<evidence type="ECO:0000256" key="1">
    <source>
        <dbReference type="ARBA" id="ARBA00001933"/>
    </source>
</evidence>
<dbReference type="Proteomes" id="UP000808337">
    <property type="component" value="Unassembled WGS sequence"/>
</dbReference>
<protein>
    <recommendedName>
        <fullName evidence="8">1-aminocyclopropane-1-carboxylate deaminase</fullName>
    </recommendedName>
</protein>
<proteinExistence type="inferred from homology"/>
<dbReference type="InterPro" id="IPR027278">
    <property type="entry name" value="ACCD_DCysDesulf"/>
</dbReference>
<dbReference type="GO" id="GO:0019148">
    <property type="term" value="F:D-cysteine desulfhydrase activity"/>
    <property type="evidence" value="ECO:0007669"/>
    <property type="project" value="TreeGrafter"/>
</dbReference>
<evidence type="ECO:0000256" key="4">
    <source>
        <dbReference type="PIRSR" id="PIRSR006278-1"/>
    </source>
</evidence>
<dbReference type="PANTHER" id="PTHR43780">
    <property type="entry name" value="1-AMINOCYCLOPROPANE-1-CARBOXYLATE DEAMINASE-RELATED"/>
    <property type="match status" value="1"/>
</dbReference>
<evidence type="ECO:0000256" key="3">
    <source>
        <dbReference type="ARBA" id="ARBA00022898"/>
    </source>
</evidence>